<comment type="caution">
    <text evidence="1">The sequence shown here is derived from an EMBL/GenBank/DDBJ whole genome shotgun (WGS) entry which is preliminary data.</text>
</comment>
<accession>A0A4Y2ECH6</accession>
<evidence type="ECO:0000313" key="2">
    <source>
        <dbReference type="Proteomes" id="UP000499080"/>
    </source>
</evidence>
<name>A0A4Y2ECH6_ARAVE</name>
<keyword evidence="2" id="KW-1185">Reference proteome</keyword>
<proteinExistence type="predicted"/>
<dbReference type="AlphaFoldDB" id="A0A4Y2ECH6"/>
<evidence type="ECO:0000313" key="1">
    <source>
        <dbReference type="EMBL" id="GBM25545.1"/>
    </source>
</evidence>
<organism evidence="1 2">
    <name type="scientific">Araneus ventricosus</name>
    <name type="common">Orbweaver spider</name>
    <name type="synonym">Epeira ventricosa</name>
    <dbReference type="NCBI Taxonomy" id="182803"/>
    <lineage>
        <taxon>Eukaryota</taxon>
        <taxon>Metazoa</taxon>
        <taxon>Ecdysozoa</taxon>
        <taxon>Arthropoda</taxon>
        <taxon>Chelicerata</taxon>
        <taxon>Arachnida</taxon>
        <taxon>Araneae</taxon>
        <taxon>Araneomorphae</taxon>
        <taxon>Entelegynae</taxon>
        <taxon>Araneoidea</taxon>
        <taxon>Araneidae</taxon>
        <taxon>Araneus</taxon>
    </lineage>
</organism>
<protein>
    <submittedName>
        <fullName evidence="1">Uncharacterized protein</fullName>
    </submittedName>
</protein>
<sequence length="104" mass="11954">MARHTSHMEIQGRLEAGDARNGVYFTRFIVAVLLSALFRCSDTLCSVGKRHGDYSWFPESLIVLCRRALRIRTNWGLSLFGFSEIRIIRKIRQNTLDIPNAVEN</sequence>
<gene>
    <name evidence="1" type="ORF">AVEN_272542_1</name>
</gene>
<reference evidence="1 2" key="1">
    <citation type="journal article" date="2019" name="Sci. Rep.">
        <title>Orb-weaving spider Araneus ventricosus genome elucidates the spidroin gene catalogue.</title>
        <authorList>
            <person name="Kono N."/>
            <person name="Nakamura H."/>
            <person name="Ohtoshi R."/>
            <person name="Moran D.A.P."/>
            <person name="Shinohara A."/>
            <person name="Yoshida Y."/>
            <person name="Fujiwara M."/>
            <person name="Mori M."/>
            <person name="Tomita M."/>
            <person name="Arakawa K."/>
        </authorList>
    </citation>
    <scope>NUCLEOTIDE SEQUENCE [LARGE SCALE GENOMIC DNA]</scope>
</reference>
<dbReference type="Proteomes" id="UP000499080">
    <property type="component" value="Unassembled WGS sequence"/>
</dbReference>
<dbReference type="EMBL" id="BGPR01000540">
    <property type="protein sequence ID" value="GBM25545.1"/>
    <property type="molecule type" value="Genomic_DNA"/>
</dbReference>